<sequence length="147" mass="16238">MSGHPTISGSCLCQQVRYELTGDPQVKLLCHCDNCRKVTGSSFMANSVYQEDQLRIISGEDILKIYKDSNNSSGNVLSRAFCSNCSSPIYITSSLHKGMLTVTSGTMDLGPSKSEWAPQFEVFCKSRREWIPPVEGTTTCNELELSK</sequence>
<organism evidence="6 7">
    <name type="scientific">Penicillium bovifimosum</name>
    <dbReference type="NCBI Taxonomy" id="126998"/>
    <lineage>
        <taxon>Eukaryota</taxon>
        <taxon>Fungi</taxon>
        <taxon>Dikarya</taxon>
        <taxon>Ascomycota</taxon>
        <taxon>Pezizomycotina</taxon>
        <taxon>Eurotiomycetes</taxon>
        <taxon>Eurotiomycetidae</taxon>
        <taxon>Eurotiales</taxon>
        <taxon>Aspergillaceae</taxon>
        <taxon>Penicillium</taxon>
    </lineage>
</organism>
<dbReference type="GeneID" id="81407371"/>
<keyword evidence="7" id="KW-1185">Reference proteome</keyword>
<feature type="domain" description="CENP-V/GFA" evidence="5">
    <location>
        <begin position="7"/>
        <end position="117"/>
    </location>
</feature>
<dbReference type="GO" id="GO:0016846">
    <property type="term" value="F:carbon-sulfur lyase activity"/>
    <property type="evidence" value="ECO:0007669"/>
    <property type="project" value="InterPro"/>
</dbReference>
<evidence type="ECO:0000256" key="2">
    <source>
        <dbReference type="ARBA" id="ARBA00022723"/>
    </source>
</evidence>
<reference evidence="6" key="2">
    <citation type="journal article" date="2023" name="IMA Fungus">
        <title>Comparative genomic study of the Penicillium genus elucidates a diverse pangenome and 15 lateral gene transfer events.</title>
        <authorList>
            <person name="Petersen C."/>
            <person name="Sorensen T."/>
            <person name="Nielsen M.R."/>
            <person name="Sondergaard T.E."/>
            <person name="Sorensen J.L."/>
            <person name="Fitzpatrick D.A."/>
            <person name="Frisvad J.C."/>
            <person name="Nielsen K.L."/>
        </authorList>
    </citation>
    <scope>NUCLEOTIDE SEQUENCE</scope>
    <source>
        <strain evidence="6">IBT 22155</strain>
    </source>
</reference>
<dbReference type="PANTHER" id="PTHR33337:SF39">
    <property type="entry name" value="DUF636 DOMAIN PROTEIN (AFU_ORTHOLOGUE AFUA_6G11530)"/>
    <property type="match status" value="1"/>
</dbReference>
<dbReference type="AlphaFoldDB" id="A0A9W9L0Q3"/>
<dbReference type="GO" id="GO:0046872">
    <property type="term" value="F:metal ion binding"/>
    <property type="evidence" value="ECO:0007669"/>
    <property type="project" value="UniProtKB-KW"/>
</dbReference>
<dbReference type="Proteomes" id="UP001149079">
    <property type="component" value="Unassembled WGS sequence"/>
</dbReference>
<keyword evidence="4" id="KW-0456">Lyase</keyword>
<keyword evidence="2" id="KW-0479">Metal-binding</keyword>
<evidence type="ECO:0000259" key="5">
    <source>
        <dbReference type="PROSITE" id="PS51891"/>
    </source>
</evidence>
<dbReference type="EMBL" id="JAPQKL010000005">
    <property type="protein sequence ID" value="KAJ5131418.1"/>
    <property type="molecule type" value="Genomic_DNA"/>
</dbReference>
<gene>
    <name evidence="6" type="ORF">N7515_007457</name>
</gene>
<dbReference type="Pfam" id="PF04828">
    <property type="entry name" value="GFA"/>
    <property type="match status" value="1"/>
</dbReference>
<dbReference type="PANTHER" id="PTHR33337">
    <property type="entry name" value="GFA DOMAIN-CONTAINING PROTEIN"/>
    <property type="match status" value="1"/>
</dbReference>
<comment type="caution">
    <text evidence="6">The sequence shown here is derived from an EMBL/GenBank/DDBJ whole genome shotgun (WGS) entry which is preliminary data.</text>
</comment>
<name>A0A9W9L0Q3_9EURO</name>
<dbReference type="InterPro" id="IPR011057">
    <property type="entry name" value="Mss4-like_sf"/>
</dbReference>
<evidence type="ECO:0000256" key="3">
    <source>
        <dbReference type="ARBA" id="ARBA00022833"/>
    </source>
</evidence>
<proteinExistence type="inferred from homology"/>
<dbReference type="OrthoDB" id="406544at2759"/>
<dbReference type="Gene3D" id="3.90.1590.10">
    <property type="entry name" value="glutathione-dependent formaldehyde- activating enzyme (gfa)"/>
    <property type="match status" value="1"/>
</dbReference>
<evidence type="ECO:0000256" key="1">
    <source>
        <dbReference type="ARBA" id="ARBA00005495"/>
    </source>
</evidence>
<dbReference type="InterPro" id="IPR006913">
    <property type="entry name" value="CENP-V/GFA"/>
</dbReference>
<dbReference type="PROSITE" id="PS51891">
    <property type="entry name" value="CENP_V_GFA"/>
    <property type="match status" value="1"/>
</dbReference>
<dbReference type="RefSeq" id="XP_056521797.1">
    <property type="nucleotide sequence ID" value="XM_056668201.1"/>
</dbReference>
<evidence type="ECO:0000313" key="6">
    <source>
        <dbReference type="EMBL" id="KAJ5131418.1"/>
    </source>
</evidence>
<keyword evidence="3" id="KW-0862">Zinc</keyword>
<reference evidence="6" key="1">
    <citation type="submission" date="2022-11" db="EMBL/GenBank/DDBJ databases">
        <authorList>
            <person name="Petersen C."/>
        </authorList>
    </citation>
    <scope>NUCLEOTIDE SEQUENCE</scope>
    <source>
        <strain evidence="6">IBT 22155</strain>
    </source>
</reference>
<accession>A0A9W9L0Q3</accession>
<evidence type="ECO:0000256" key="4">
    <source>
        <dbReference type="ARBA" id="ARBA00023239"/>
    </source>
</evidence>
<comment type="similarity">
    <text evidence="1">Belongs to the Gfa family.</text>
</comment>
<evidence type="ECO:0000313" key="7">
    <source>
        <dbReference type="Proteomes" id="UP001149079"/>
    </source>
</evidence>
<protein>
    <recommendedName>
        <fullName evidence="5">CENP-V/GFA domain-containing protein</fullName>
    </recommendedName>
</protein>
<dbReference type="SUPFAM" id="SSF51316">
    <property type="entry name" value="Mss4-like"/>
    <property type="match status" value="1"/>
</dbReference>